<feature type="non-terminal residue" evidence="2">
    <location>
        <position position="1"/>
    </location>
</feature>
<dbReference type="AlphaFoldDB" id="A0A7K6TG20"/>
<protein>
    <submittedName>
        <fullName evidence="2">RNF14 ligase</fullName>
    </submittedName>
</protein>
<comment type="caution">
    <text evidence="2">The sequence shown here is derived from an EMBL/GenBank/DDBJ whole genome shotgun (WGS) entry which is preliminary data.</text>
</comment>
<dbReference type="EMBL" id="VZSB01003190">
    <property type="protein sequence ID" value="NWX08816.1"/>
    <property type="molecule type" value="Genomic_DNA"/>
</dbReference>
<gene>
    <name evidence="2" type="primary">Rnf14</name>
    <name evidence="2" type="ORF">CALNIC_R12196</name>
</gene>
<keyword evidence="2" id="KW-0436">Ligase</keyword>
<dbReference type="FunFam" id="3.10.110.10:FF:000049">
    <property type="entry name" value="RBR-type E3 ubiquitin transferase"/>
    <property type="match status" value="1"/>
</dbReference>
<sequence length="162" mass="18227">MSSEDKEAQEDELLALASIYDEDVFKRSESAQGGETRIFLELPQDFIISVNGNSAETLRSTRSEYTVSFLPPLVLNFELPPDYPSTSPPVFTLRGKWLSRAQVCRIVLTFEQSFMVLFAWMQFLKEETLSYLKISSPYELKMCHGGSGQSGPPLEPADAEQC</sequence>
<dbReference type="CDD" id="cd23820">
    <property type="entry name" value="RWD_RNF14"/>
    <property type="match status" value="1"/>
</dbReference>
<evidence type="ECO:0000259" key="1">
    <source>
        <dbReference type="PROSITE" id="PS50908"/>
    </source>
</evidence>
<dbReference type="Gene3D" id="3.10.110.10">
    <property type="entry name" value="Ubiquitin Conjugating Enzyme"/>
    <property type="match status" value="1"/>
</dbReference>
<organism evidence="2 3">
    <name type="scientific">Caloenas nicobarica</name>
    <name type="common">Nicobar pigeon</name>
    <dbReference type="NCBI Taxonomy" id="187106"/>
    <lineage>
        <taxon>Eukaryota</taxon>
        <taxon>Metazoa</taxon>
        <taxon>Chordata</taxon>
        <taxon>Craniata</taxon>
        <taxon>Vertebrata</taxon>
        <taxon>Euteleostomi</taxon>
        <taxon>Archelosauria</taxon>
        <taxon>Archosauria</taxon>
        <taxon>Dinosauria</taxon>
        <taxon>Saurischia</taxon>
        <taxon>Theropoda</taxon>
        <taxon>Coelurosauria</taxon>
        <taxon>Aves</taxon>
        <taxon>Neognathae</taxon>
        <taxon>Neoaves</taxon>
        <taxon>Columbimorphae</taxon>
        <taxon>Columbiformes</taxon>
        <taxon>Columbidae</taxon>
        <taxon>Caloenas</taxon>
    </lineage>
</organism>
<evidence type="ECO:0000313" key="2">
    <source>
        <dbReference type="EMBL" id="NWX08816.1"/>
    </source>
</evidence>
<proteinExistence type="predicted"/>
<accession>A0A7K6TG20</accession>
<feature type="domain" description="RWD" evidence="1">
    <location>
        <begin position="11"/>
        <end position="138"/>
    </location>
</feature>
<reference evidence="2 3" key="1">
    <citation type="submission" date="2019-09" db="EMBL/GenBank/DDBJ databases">
        <title>Bird 10,000 Genomes (B10K) Project - Family phase.</title>
        <authorList>
            <person name="Zhang G."/>
        </authorList>
    </citation>
    <scope>NUCLEOTIDE SEQUENCE [LARGE SCALE GENOMIC DNA]</scope>
    <source>
        <strain evidence="2">OUT-0007</strain>
        <tissue evidence="2">Blood</tissue>
    </source>
</reference>
<keyword evidence="3" id="KW-1185">Reference proteome</keyword>
<feature type="non-terminal residue" evidence="2">
    <location>
        <position position="162"/>
    </location>
</feature>
<dbReference type="InterPro" id="IPR006575">
    <property type="entry name" value="RWD_dom"/>
</dbReference>
<dbReference type="Proteomes" id="UP000546235">
    <property type="component" value="Unassembled WGS sequence"/>
</dbReference>
<evidence type="ECO:0000313" key="3">
    <source>
        <dbReference type="Proteomes" id="UP000546235"/>
    </source>
</evidence>
<name>A0A7K6TG20_CALNI</name>
<dbReference type="GO" id="GO:0016874">
    <property type="term" value="F:ligase activity"/>
    <property type="evidence" value="ECO:0007669"/>
    <property type="project" value="UniProtKB-KW"/>
</dbReference>
<dbReference type="Pfam" id="PF05773">
    <property type="entry name" value="RWD"/>
    <property type="match status" value="1"/>
</dbReference>
<dbReference type="SMART" id="SM00591">
    <property type="entry name" value="RWD"/>
    <property type="match status" value="1"/>
</dbReference>
<dbReference type="SUPFAM" id="SSF54495">
    <property type="entry name" value="UBC-like"/>
    <property type="match status" value="1"/>
</dbReference>
<dbReference type="PROSITE" id="PS50908">
    <property type="entry name" value="RWD"/>
    <property type="match status" value="1"/>
</dbReference>
<dbReference type="InterPro" id="IPR016135">
    <property type="entry name" value="UBQ-conjugating_enzyme/RWD"/>
</dbReference>